<name>A0ABX7F5R0_9RHOB</name>
<keyword evidence="2 3" id="KW-0802">TPR repeat</keyword>
<reference evidence="4 5" key="1">
    <citation type="submission" date="2019-12" db="EMBL/GenBank/DDBJ databases">
        <title>Complete Genome Sequence of a Quorum-Sensing Bacterium,Rhodobacteraceae bacterium C31, Isolated from a marine microalgae symbiotic bacteria.</title>
        <authorList>
            <person name="Zhang Y."/>
        </authorList>
    </citation>
    <scope>NUCLEOTIDE SEQUENCE [LARGE SCALE GENOMIC DNA]</scope>
    <source>
        <strain evidence="4 5">C31</strain>
    </source>
</reference>
<dbReference type="PROSITE" id="PS50005">
    <property type="entry name" value="TPR"/>
    <property type="match status" value="1"/>
</dbReference>
<dbReference type="EMBL" id="CP047166">
    <property type="protein sequence ID" value="QRF64899.1"/>
    <property type="molecule type" value="Genomic_DNA"/>
</dbReference>
<dbReference type="InterPro" id="IPR011990">
    <property type="entry name" value="TPR-like_helical_dom_sf"/>
</dbReference>
<gene>
    <name evidence="4" type="ORF">GQA70_00375</name>
</gene>
<evidence type="ECO:0000256" key="1">
    <source>
        <dbReference type="ARBA" id="ARBA00022737"/>
    </source>
</evidence>
<dbReference type="InterPro" id="IPR019734">
    <property type="entry name" value="TPR_rpt"/>
</dbReference>
<dbReference type="InterPro" id="IPR013105">
    <property type="entry name" value="TPR_2"/>
</dbReference>
<dbReference type="RefSeq" id="WP_023850859.1">
    <property type="nucleotide sequence ID" value="NZ_CP047166.1"/>
</dbReference>
<dbReference type="Proteomes" id="UP000596387">
    <property type="component" value="Chromosome"/>
</dbReference>
<feature type="repeat" description="TPR" evidence="3">
    <location>
        <begin position="67"/>
        <end position="100"/>
    </location>
</feature>
<accession>A0ABX7F5R0</accession>
<dbReference type="Pfam" id="PF07719">
    <property type="entry name" value="TPR_2"/>
    <property type="match status" value="1"/>
</dbReference>
<organism evidence="4 5">
    <name type="scientific">Ponticoccus alexandrii</name>
    <dbReference type="NCBI Taxonomy" id="1943633"/>
    <lineage>
        <taxon>Bacteria</taxon>
        <taxon>Pseudomonadati</taxon>
        <taxon>Pseudomonadota</taxon>
        <taxon>Alphaproteobacteria</taxon>
        <taxon>Rhodobacterales</taxon>
        <taxon>Roseobacteraceae</taxon>
        <taxon>Ponticoccus</taxon>
    </lineage>
</organism>
<proteinExistence type="predicted"/>
<evidence type="ECO:0000313" key="5">
    <source>
        <dbReference type="Proteomes" id="UP000596387"/>
    </source>
</evidence>
<dbReference type="SUPFAM" id="SSF48452">
    <property type="entry name" value="TPR-like"/>
    <property type="match status" value="1"/>
</dbReference>
<protein>
    <recommendedName>
        <fullName evidence="6">Tetratricopeptide repeat protein</fullName>
    </recommendedName>
</protein>
<evidence type="ECO:0000256" key="2">
    <source>
        <dbReference type="ARBA" id="ARBA00022803"/>
    </source>
</evidence>
<sequence>MRLLALIAFFAAGLSLALSGTGGLGRVLLALNLPGLAGPLLEDPAWRGVAAYRAGDLQDAAGDFGTARAHYNRGTALARGGHYAEALEAYDLAIAFGDADARANFDLIAAYYAGLGIDPETLGLFGKREGDVAAESFIAQGNARAAGTGDEVTNSNTMLGAVQLQSHGEQTRVRRIFDDRFMVADRRWLEQLADVPGDYLAARIAHERKRRAALGLAPPDPEDPM</sequence>
<evidence type="ECO:0000313" key="4">
    <source>
        <dbReference type="EMBL" id="QRF64899.1"/>
    </source>
</evidence>
<keyword evidence="1" id="KW-0677">Repeat</keyword>
<dbReference type="Gene3D" id="1.25.40.10">
    <property type="entry name" value="Tetratricopeptide repeat domain"/>
    <property type="match status" value="1"/>
</dbReference>
<keyword evidence="5" id="KW-1185">Reference proteome</keyword>
<evidence type="ECO:0008006" key="6">
    <source>
        <dbReference type="Google" id="ProtNLM"/>
    </source>
</evidence>
<evidence type="ECO:0000256" key="3">
    <source>
        <dbReference type="PROSITE-ProRule" id="PRU00339"/>
    </source>
</evidence>